<organism evidence="1 2">
    <name type="scientific">Mytilus coruscus</name>
    <name type="common">Sea mussel</name>
    <dbReference type="NCBI Taxonomy" id="42192"/>
    <lineage>
        <taxon>Eukaryota</taxon>
        <taxon>Metazoa</taxon>
        <taxon>Spiralia</taxon>
        <taxon>Lophotrochozoa</taxon>
        <taxon>Mollusca</taxon>
        <taxon>Bivalvia</taxon>
        <taxon>Autobranchia</taxon>
        <taxon>Pteriomorphia</taxon>
        <taxon>Mytilida</taxon>
        <taxon>Mytiloidea</taxon>
        <taxon>Mytilidae</taxon>
        <taxon>Mytilinae</taxon>
        <taxon>Mytilus</taxon>
    </lineage>
</organism>
<name>A0A6J8D644_MYTCO</name>
<evidence type="ECO:0000313" key="1">
    <source>
        <dbReference type="EMBL" id="CAC5402782.1"/>
    </source>
</evidence>
<dbReference type="AlphaFoldDB" id="A0A6J8D644"/>
<dbReference type="EMBL" id="CACVKT020006636">
    <property type="protein sequence ID" value="CAC5402782.1"/>
    <property type="molecule type" value="Genomic_DNA"/>
</dbReference>
<gene>
    <name evidence="1" type="ORF">MCOR_36730</name>
</gene>
<dbReference type="Proteomes" id="UP000507470">
    <property type="component" value="Unassembled WGS sequence"/>
</dbReference>
<keyword evidence="2" id="KW-1185">Reference proteome</keyword>
<protein>
    <submittedName>
        <fullName evidence="1">Uncharacterized protein</fullName>
    </submittedName>
</protein>
<reference evidence="1 2" key="1">
    <citation type="submission" date="2020-06" db="EMBL/GenBank/DDBJ databases">
        <authorList>
            <person name="Li R."/>
            <person name="Bekaert M."/>
        </authorList>
    </citation>
    <scope>NUCLEOTIDE SEQUENCE [LARGE SCALE GENOMIC DNA]</scope>
    <source>
        <strain evidence="2">wild</strain>
    </source>
</reference>
<evidence type="ECO:0000313" key="2">
    <source>
        <dbReference type="Proteomes" id="UP000507470"/>
    </source>
</evidence>
<accession>A0A6J8D644</accession>
<sequence length="172" mass="19568">MGNSMNITNTSDTTIKVLVAPDPAWKISDIFVGAYSFTVGKYDEIHTLKDLWTVWNNIIGLKDFENRYDMVSHVKSLFDKYGIQVGQGKLCKMYDSEVLNVVDSIKPEAWSAMKDTLEVAVAVFVDDCNGNSKLVYYQSASNLSWKVYNKYITRIIHGTMWEDGTNYHDLKA</sequence>
<dbReference type="OrthoDB" id="6173051at2759"/>
<proteinExistence type="predicted"/>